<evidence type="ECO:0000313" key="1">
    <source>
        <dbReference type="EMBL" id="KAF5951687.1"/>
    </source>
</evidence>
<evidence type="ECO:0000313" key="2">
    <source>
        <dbReference type="Proteomes" id="UP000593564"/>
    </source>
</evidence>
<name>A0A7J7HGX2_CAMSI</name>
<proteinExistence type="predicted"/>
<gene>
    <name evidence="1" type="ORF">HYC85_009631</name>
</gene>
<reference evidence="1 2" key="2">
    <citation type="submission" date="2020-07" db="EMBL/GenBank/DDBJ databases">
        <title>Genome assembly of wild tea tree DASZ reveals pedigree and selection history of tea varieties.</title>
        <authorList>
            <person name="Zhang W."/>
        </authorList>
    </citation>
    <scope>NUCLEOTIDE SEQUENCE [LARGE SCALE GENOMIC DNA]</scope>
    <source>
        <strain evidence="2">cv. G240</strain>
        <tissue evidence="1">Leaf</tissue>
    </source>
</reference>
<reference evidence="2" key="1">
    <citation type="journal article" date="2020" name="Nat. Commun.">
        <title>Genome assembly of wild tea tree DASZ reveals pedigree and selection history of tea varieties.</title>
        <authorList>
            <person name="Zhang W."/>
            <person name="Zhang Y."/>
            <person name="Qiu H."/>
            <person name="Guo Y."/>
            <person name="Wan H."/>
            <person name="Zhang X."/>
            <person name="Scossa F."/>
            <person name="Alseekh S."/>
            <person name="Zhang Q."/>
            <person name="Wang P."/>
            <person name="Xu L."/>
            <person name="Schmidt M.H."/>
            <person name="Jia X."/>
            <person name="Li D."/>
            <person name="Zhu A."/>
            <person name="Guo F."/>
            <person name="Chen W."/>
            <person name="Ni D."/>
            <person name="Usadel B."/>
            <person name="Fernie A.R."/>
            <person name="Wen W."/>
        </authorList>
    </citation>
    <scope>NUCLEOTIDE SEQUENCE [LARGE SCALE GENOMIC DNA]</scope>
    <source>
        <strain evidence="2">cv. G240</strain>
    </source>
</reference>
<sequence>MVEPFYLGYTFLTELPYLGPLPFEPSSVSPKDNPRIHSIAKALTFTNSHQETEYVLDSCYTYDNGPNNPATTFIFGPLYLVAKVYQLSPIERPLPLYNLENMSKELVL</sequence>
<organism evidence="1 2">
    <name type="scientific">Camellia sinensis</name>
    <name type="common">Tea plant</name>
    <name type="synonym">Thea sinensis</name>
    <dbReference type="NCBI Taxonomy" id="4442"/>
    <lineage>
        <taxon>Eukaryota</taxon>
        <taxon>Viridiplantae</taxon>
        <taxon>Streptophyta</taxon>
        <taxon>Embryophyta</taxon>
        <taxon>Tracheophyta</taxon>
        <taxon>Spermatophyta</taxon>
        <taxon>Magnoliopsida</taxon>
        <taxon>eudicotyledons</taxon>
        <taxon>Gunneridae</taxon>
        <taxon>Pentapetalae</taxon>
        <taxon>asterids</taxon>
        <taxon>Ericales</taxon>
        <taxon>Theaceae</taxon>
        <taxon>Camellia</taxon>
    </lineage>
</organism>
<comment type="caution">
    <text evidence="1">The sequence shown here is derived from an EMBL/GenBank/DDBJ whole genome shotgun (WGS) entry which is preliminary data.</text>
</comment>
<dbReference type="AlphaFoldDB" id="A0A7J7HGX2"/>
<dbReference type="EMBL" id="JACBKZ010000004">
    <property type="protein sequence ID" value="KAF5951687.1"/>
    <property type="molecule type" value="Genomic_DNA"/>
</dbReference>
<protein>
    <submittedName>
        <fullName evidence="1">Uncharacterized protein</fullName>
    </submittedName>
</protein>
<accession>A0A7J7HGX2</accession>
<keyword evidence="2" id="KW-1185">Reference proteome</keyword>
<dbReference type="Proteomes" id="UP000593564">
    <property type="component" value="Unassembled WGS sequence"/>
</dbReference>